<name>A0A934TZC7_9FIRM</name>
<evidence type="ECO:0000313" key="1">
    <source>
        <dbReference type="EMBL" id="MBK6088427.1"/>
    </source>
</evidence>
<dbReference type="EMBL" id="JAEQMG010000059">
    <property type="protein sequence ID" value="MBK6088427.1"/>
    <property type="molecule type" value="Genomic_DNA"/>
</dbReference>
<comment type="caution">
    <text evidence="1">The sequence shown here is derived from an EMBL/GenBank/DDBJ whole genome shotgun (WGS) entry which is preliminary data.</text>
</comment>
<accession>A0A934TZC7</accession>
<dbReference type="InterPro" id="IPR029052">
    <property type="entry name" value="Metallo-depent_PP-like"/>
</dbReference>
<evidence type="ECO:0000313" key="2">
    <source>
        <dbReference type="Proteomes" id="UP000633365"/>
    </source>
</evidence>
<reference evidence="1" key="1">
    <citation type="submission" date="2021-01" db="EMBL/GenBank/DDBJ databases">
        <title>Genome public.</title>
        <authorList>
            <person name="Liu C."/>
            <person name="Sun Q."/>
        </authorList>
    </citation>
    <scope>NUCLEOTIDE SEQUENCE</scope>
    <source>
        <strain evidence="1">M6</strain>
    </source>
</reference>
<organism evidence="1 2">
    <name type="scientific">Ruminococcus difficilis</name>
    <dbReference type="NCBI Taxonomy" id="2763069"/>
    <lineage>
        <taxon>Bacteria</taxon>
        <taxon>Bacillati</taxon>
        <taxon>Bacillota</taxon>
        <taxon>Clostridia</taxon>
        <taxon>Eubacteriales</taxon>
        <taxon>Oscillospiraceae</taxon>
        <taxon>Ruminococcus</taxon>
    </lineage>
</organism>
<dbReference type="Proteomes" id="UP000633365">
    <property type="component" value="Unassembled WGS sequence"/>
</dbReference>
<gene>
    <name evidence="1" type="ORF">JKK62_07120</name>
</gene>
<keyword evidence="2" id="KW-1185">Reference proteome</keyword>
<protein>
    <submittedName>
        <fullName evidence="1">Metallophosphatase</fullName>
    </submittedName>
</protein>
<proteinExistence type="predicted"/>
<dbReference type="AlphaFoldDB" id="A0A934TZC7"/>
<dbReference type="SUPFAM" id="SSF56300">
    <property type="entry name" value="Metallo-dependent phosphatases"/>
    <property type="match status" value="1"/>
</dbReference>
<sequence>HKINDSVYHLMRGEIFDFEGKKFLAFGGARSHDIDDGILSWEDFDTQEQFKETVRKWRKQRRVFRINHVSWWAEELPSDEEIQNAENNLAKVDYQVDYVISHCAPQSIVSWLMGGYTQPDKLTMYFEDLAQRLNFKNWFFGHYHDDRKIIGKFILLYDQIVRII</sequence>
<feature type="non-terminal residue" evidence="1">
    <location>
        <position position="1"/>
    </location>
</feature>